<dbReference type="EMBL" id="DF973600">
    <property type="protein sequence ID" value="GAU35688.1"/>
    <property type="molecule type" value="Genomic_DNA"/>
</dbReference>
<keyword evidence="3" id="KW-1185">Reference proteome</keyword>
<feature type="compositionally biased region" description="Polar residues" evidence="1">
    <location>
        <begin position="26"/>
        <end position="40"/>
    </location>
</feature>
<name>A0A2Z6MT90_TRISU</name>
<feature type="region of interest" description="Disordered" evidence="1">
    <location>
        <begin position="1"/>
        <end position="65"/>
    </location>
</feature>
<protein>
    <submittedName>
        <fullName evidence="2">Uncharacterized protein</fullName>
    </submittedName>
</protein>
<sequence>MDVTIRTPDGKNRKYEYDGSKDPQENKGNLTSNSGTSTRPINMEESDTQVEERVPESPIDWEPIK</sequence>
<evidence type="ECO:0000313" key="3">
    <source>
        <dbReference type="Proteomes" id="UP000242715"/>
    </source>
</evidence>
<gene>
    <name evidence="2" type="ORF">TSUD_162600</name>
</gene>
<feature type="compositionally biased region" description="Basic and acidic residues" evidence="1">
    <location>
        <begin position="8"/>
        <end position="25"/>
    </location>
</feature>
<evidence type="ECO:0000256" key="1">
    <source>
        <dbReference type="SAM" id="MobiDB-lite"/>
    </source>
</evidence>
<dbReference type="AlphaFoldDB" id="A0A2Z6MT90"/>
<evidence type="ECO:0000313" key="2">
    <source>
        <dbReference type="EMBL" id="GAU35688.1"/>
    </source>
</evidence>
<dbReference type="Proteomes" id="UP000242715">
    <property type="component" value="Unassembled WGS sequence"/>
</dbReference>
<accession>A0A2Z6MT90</accession>
<reference evidence="3" key="1">
    <citation type="journal article" date="2017" name="Front. Plant Sci.">
        <title>Climate Clever Clovers: New Paradigm to Reduce the Environmental Footprint of Ruminants by Breeding Low Methanogenic Forages Utilizing Haplotype Variation.</title>
        <authorList>
            <person name="Kaur P."/>
            <person name="Appels R."/>
            <person name="Bayer P.E."/>
            <person name="Keeble-Gagnere G."/>
            <person name="Wang J."/>
            <person name="Hirakawa H."/>
            <person name="Shirasawa K."/>
            <person name="Vercoe P."/>
            <person name="Stefanova K."/>
            <person name="Durmic Z."/>
            <person name="Nichols P."/>
            <person name="Revell C."/>
            <person name="Isobe S.N."/>
            <person name="Edwards D."/>
            <person name="Erskine W."/>
        </authorList>
    </citation>
    <scope>NUCLEOTIDE SEQUENCE [LARGE SCALE GENOMIC DNA]</scope>
    <source>
        <strain evidence="3">cv. Daliak</strain>
    </source>
</reference>
<proteinExistence type="predicted"/>
<organism evidence="2 3">
    <name type="scientific">Trifolium subterraneum</name>
    <name type="common">Subterranean clover</name>
    <dbReference type="NCBI Taxonomy" id="3900"/>
    <lineage>
        <taxon>Eukaryota</taxon>
        <taxon>Viridiplantae</taxon>
        <taxon>Streptophyta</taxon>
        <taxon>Embryophyta</taxon>
        <taxon>Tracheophyta</taxon>
        <taxon>Spermatophyta</taxon>
        <taxon>Magnoliopsida</taxon>
        <taxon>eudicotyledons</taxon>
        <taxon>Gunneridae</taxon>
        <taxon>Pentapetalae</taxon>
        <taxon>rosids</taxon>
        <taxon>fabids</taxon>
        <taxon>Fabales</taxon>
        <taxon>Fabaceae</taxon>
        <taxon>Papilionoideae</taxon>
        <taxon>50 kb inversion clade</taxon>
        <taxon>NPAAA clade</taxon>
        <taxon>Hologalegina</taxon>
        <taxon>IRL clade</taxon>
        <taxon>Trifolieae</taxon>
        <taxon>Trifolium</taxon>
    </lineage>
</organism>